<protein>
    <submittedName>
        <fullName evidence="1">Uncharacterized protein</fullName>
    </submittedName>
</protein>
<name>A0A6G7J654_9FLAO</name>
<evidence type="ECO:0000313" key="1">
    <source>
        <dbReference type="EMBL" id="QII46315.1"/>
    </source>
</evidence>
<accession>A0A6G7J654</accession>
<gene>
    <name evidence="1" type="ORF">GVT53_17045</name>
</gene>
<dbReference type="KEGG" id="mut:GVT53_17045"/>
<proteinExistence type="predicted"/>
<dbReference type="Proteomes" id="UP000502928">
    <property type="component" value="Chromosome"/>
</dbReference>
<reference evidence="1 2" key="1">
    <citation type="submission" date="2020-02" db="EMBL/GenBank/DDBJ databases">
        <title>Complete genome of Muricauda sp. 501str8.</title>
        <authorList>
            <person name="Dong B."/>
            <person name="Zhu S."/>
            <person name="Yang J."/>
            <person name="Chen J."/>
        </authorList>
    </citation>
    <scope>NUCLEOTIDE SEQUENCE [LARGE SCALE GENOMIC DNA]</scope>
    <source>
        <strain evidence="1 2">501str8</strain>
    </source>
</reference>
<evidence type="ECO:0000313" key="2">
    <source>
        <dbReference type="Proteomes" id="UP000502928"/>
    </source>
</evidence>
<sequence length="176" mass="20909">MDYSSNIDISSDLTDSSKFDLHDRKLEIGSLNLDNYNCRLDKHVCKLIYDVEDCEFYPLDENDQHSVFIASWINYFTWWDLQNEKDKEGLVSTYISLVSNRYYEKVHSIIGFNIIVGRPVESDLDWFYKERNLFKLRFKDFHPVGFLSTEQEFKIKDEFNELCQELDDLVKGSNKA</sequence>
<organism evidence="1 2">
    <name type="scientific">Flagellimonas oceani</name>
    <dbReference type="NCBI Taxonomy" id="2698672"/>
    <lineage>
        <taxon>Bacteria</taxon>
        <taxon>Pseudomonadati</taxon>
        <taxon>Bacteroidota</taxon>
        <taxon>Flavobacteriia</taxon>
        <taxon>Flavobacteriales</taxon>
        <taxon>Flavobacteriaceae</taxon>
        <taxon>Flagellimonas</taxon>
    </lineage>
</organism>
<dbReference type="EMBL" id="CP049616">
    <property type="protein sequence ID" value="QII46315.1"/>
    <property type="molecule type" value="Genomic_DNA"/>
</dbReference>
<dbReference type="RefSeq" id="WP_166249691.1">
    <property type="nucleotide sequence ID" value="NZ_CP049616.1"/>
</dbReference>
<dbReference type="AlphaFoldDB" id="A0A6G7J654"/>
<keyword evidence="2" id="KW-1185">Reference proteome</keyword>